<accession>A0A2Z6SEW0</accession>
<evidence type="ECO:0000313" key="12">
    <source>
        <dbReference type="Proteomes" id="UP000247702"/>
    </source>
</evidence>
<dbReference type="EMBL" id="BEXD01004370">
    <property type="protein sequence ID" value="GBC10295.1"/>
    <property type="molecule type" value="Genomic_DNA"/>
</dbReference>
<reference evidence="10 12" key="1">
    <citation type="submission" date="2017-11" db="EMBL/GenBank/DDBJ databases">
        <title>The genome of Rhizophagus clarus HR1 reveals common genetic basis of auxotrophy among arbuscular mycorrhizal fungi.</title>
        <authorList>
            <person name="Kobayashi Y."/>
        </authorList>
    </citation>
    <scope>NUCLEOTIDE SEQUENCE [LARGE SCALE GENOMIC DNA]</scope>
    <source>
        <strain evidence="10 12">HR1</strain>
    </source>
</reference>
<evidence type="ECO:0000256" key="1">
    <source>
        <dbReference type="ARBA" id="ARBA00002053"/>
    </source>
</evidence>
<dbReference type="Proteomes" id="UP000247702">
    <property type="component" value="Unassembled WGS sequence"/>
</dbReference>
<evidence type="ECO:0000256" key="5">
    <source>
        <dbReference type="ARBA" id="ARBA00022448"/>
    </source>
</evidence>
<feature type="chain" id="PRO_5033340618" description="Phosphatidylglycerol/phosphatidylinositol transfer protein" evidence="8">
    <location>
        <begin position="20"/>
        <end position="141"/>
    </location>
</feature>
<dbReference type="InterPro" id="IPR014756">
    <property type="entry name" value="Ig_E-set"/>
</dbReference>
<dbReference type="SMART" id="SM00737">
    <property type="entry name" value="ML"/>
    <property type="match status" value="1"/>
</dbReference>
<reference evidence="11" key="2">
    <citation type="submission" date="2019-10" db="EMBL/GenBank/DDBJ databases">
        <title>Conservation and host-specific expression of non-tandemly repeated heterogenous ribosome RNA gene in arbuscular mycorrhizal fungi.</title>
        <authorList>
            <person name="Maeda T."/>
            <person name="Kobayashi Y."/>
            <person name="Nakagawa T."/>
            <person name="Ezawa T."/>
            <person name="Yamaguchi K."/>
            <person name="Bino T."/>
            <person name="Nishimoto Y."/>
            <person name="Shigenobu S."/>
            <person name="Kawaguchi M."/>
        </authorList>
    </citation>
    <scope>NUCLEOTIDE SEQUENCE</scope>
    <source>
        <strain evidence="11">HR1</strain>
    </source>
</reference>
<comment type="caution">
    <text evidence="10">The sequence shown here is derived from an EMBL/GenBank/DDBJ whole genome shotgun (WGS) entry which is preliminary data.</text>
</comment>
<comment type="similarity">
    <text evidence="2">Belongs to the NPC2 family.</text>
</comment>
<keyword evidence="12" id="KW-1185">Reference proteome</keyword>
<evidence type="ECO:0000256" key="3">
    <source>
        <dbReference type="ARBA" id="ARBA00011245"/>
    </source>
</evidence>
<evidence type="ECO:0000256" key="6">
    <source>
        <dbReference type="ARBA" id="ARBA00022729"/>
    </source>
</evidence>
<name>A0A2Z6SEW0_9GLOM</name>
<dbReference type="GO" id="GO:0015918">
    <property type="term" value="P:sterol transport"/>
    <property type="evidence" value="ECO:0007669"/>
    <property type="project" value="InterPro"/>
</dbReference>
<proteinExistence type="inferred from homology"/>
<feature type="domain" description="MD-2-related lipid-recognition" evidence="9">
    <location>
        <begin position="22"/>
        <end position="138"/>
    </location>
</feature>
<feature type="signal peptide" evidence="8">
    <location>
        <begin position="1"/>
        <end position="19"/>
    </location>
</feature>
<keyword evidence="6 8" id="KW-0732">Signal</keyword>
<dbReference type="Proteomes" id="UP000615446">
    <property type="component" value="Unassembled WGS sequence"/>
</dbReference>
<dbReference type="EMBL" id="BLAL01000011">
    <property type="protein sequence ID" value="GES73973.1"/>
    <property type="molecule type" value="Genomic_DNA"/>
</dbReference>
<comment type="subunit">
    <text evidence="3">Monomer.</text>
</comment>
<dbReference type="OrthoDB" id="6409159at2759"/>
<sequence length="141" mass="15716">MNKLFIILLFLFAPFTTSSVPFEVCDEGPINITNLDFTPNPIVAGQDLTVNIEGSTQVEVQQGSTLTLATYEWLFPIHQTFDFCKMSINPPCPINIGDFNLNVTYPIPELAKKFDGKLVNLTLSNPDNTLLTCIEFTVHFA</sequence>
<evidence type="ECO:0000313" key="10">
    <source>
        <dbReference type="EMBL" id="GBC10295.1"/>
    </source>
</evidence>
<evidence type="ECO:0000313" key="11">
    <source>
        <dbReference type="EMBL" id="GES73973.1"/>
    </source>
</evidence>
<protein>
    <recommendedName>
        <fullName evidence="4">Phosphatidylglycerol/phosphatidylinositol transfer protein</fullName>
    </recommendedName>
</protein>
<dbReference type="InterPro" id="IPR003172">
    <property type="entry name" value="ML_dom"/>
</dbReference>
<gene>
    <name evidence="11" type="ORF">RCL2_000147700</name>
    <name evidence="10" type="ORF">RclHR1_00950032</name>
</gene>
<dbReference type="PANTHER" id="PTHR11306:SF0">
    <property type="entry name" value="PHOSPHATIDYLGLYCEROL_PHOSPHATIDYLINOSITOL TRANSFER PROTEIN"/>
    <property type="match status" value="1"/>
</dbReference>
<evidence type="ECO:0000256" key="7">
    <source>
        <dbReference type="ARBA" id="ARBA00023055"/>
    </source>
</evidence>
<organism evidence="10 12">
    <name type="scientific">Rhizophagus clarus</name>
    <dbReference type="NCBI Taxonomy" id="94130"/>
    <lineage>
        <taxon>Eukaryota</taxon>
        <taxon>Fungi</taxon>
        <taxon>Fungi incertae sedis</taxon>
        <taxon>Mucoromycota</taxon>
        <taxon>Glomeromycotina</taxon>
        <taxon>Glomeromycetes</taxon>
        <taxon>Glomerales</taxon>
        <taxon>Glomeraceae</taxon>
        <taxon>Rhizophagus</taxon>
    </lineage>
</organism>
<evidence type="ECO:0000256" key="8">
    <source>
        <dbReference type="SAM" id="SignalP"/>
    </source>
</evidence>
<evidence type="ECO:0000256" key="2">
    <source>
        <dbReference type="ARBA" id="ARBA00006370"/>
    </source>
</evidence>
<keyword evidence="7" id="KW-0445">Lipid transport</keyword>
<dbReference type="SUPFAM" id="SSF81296">
    <property type="entry name" value="E set domains"/>
    <property type="match status" value="1"/>
</dbReference>
<keyword evidence="5" id="KW-0813">Transport</keyword>
<dbReference type="Pfam" id="PF02221">
    <property type="entry name" value="E1_DerP2_DerF2"/>
    <property type="match status" value="1"/>
</dbReference>
<comment type="function">
    <text evidence="1">Catalyzes the intermembrane transfer of phosphatidylglycerol and phosphatidylinositol.</text>
</comment>
<evidence type="ECO:0000259" key="9">
    <source>
        <dbReference type="SMART" id="SM00737"/>
    </source>
</evidence>
<dbReference type="Gene3D" id="2.60.40.770">
    <property type="match status" value="1"/>
</dbReference>
<dbReference type="GO" id="GO:0032934">
    <property type="term" value="F:sterol binding"/>
    <property type="evidence" value="ECO:0007669"/>
    <property type="project" value="InterPro"/>
</dbReference>
<dbReference type="AlphaFoldDB" id="A0A2Z6SEW0"/>
<dbReference type="InterPro" id="IPR039670">
    <property type="entry name" value="NPC2-like"/>
</dbReference>
<dbReference type="PANTHER" id="PTHR11306">
    <property type="entry name" value="NIEMANN PICK TYPE C2 PROTEIN NPC2-RELATED"/>
    <property type="match status" value="1"/>
</dbReference>
<evidence type="ECO:0000256" key="4">
    <source>
        <dbReference type="ARBA" id="ARBA00016056"/>
    </source>
</evidence>